<proteinExistence type="inferred from homology"/>
<feature type="transmembrane region" description="Helical" evidence="6">
    <location>
        <begin position="12"/>
        <end position="33"/>
    </location>
</feature>
<dbReference type="AlphaFoldDB" id="A0A0N5ADD3"/>
<dbReference type="PANTHER" id="PTHR21324">
    <property type="entry name" value="FASTING-INDUCIBLE INTEGRAL MEMBRANE PROTEIN TM6P1-RELATED"/>
    <property type="match status" value="1"/>
</dbReference>
<feature type="transmembrane region" description="Helical" evidence="6">
    <location>
        <begin position="160"/>
        <end position="182"/>
    </location>
</feature>
<feature type="domain" description="CWH43-like N-terminal" evidence="7">
    <location>
        <begin position="11"/>
        <end position="238"/>
    </location>
</feature>
<evidence type="ECO:0000256" key="4">
    <source>
        <dbReference type="ARBA" id="ARBA00022989"/>
    </source>
</evidence>
<evidence type="ECO:0000256" key="1">
    <source>
        <dbReference type="ARBA" id="ARBA00004127"/>
    </source>
</evidence>
<keyword evidence="5 6" id="KW-0472">Membrane</keyword>
<keyword evidence="3 6" id="KW-0812">Transmembrane</keyword>
<feature type="transmembrane region" description="Helical" evidence="6">
    <location>
        <begin position="54"/>
        <end position="76"/>
    </location>
</feature>
<organism evidence="8 9">
    <name type="scientific">Syphacia muris</name>
    <dbReference type="NCBI Taxonomy" id="451379"/>
    <lineage>
        <taxon>Eukaryota</taxon>
        <taxon>Metazoa</taxon>
        <taxon>Ecdysozoa</taxon>
        <taxon>Nematoda</taxon>
        <taxon>Chromadorea</taxon>
        <taxon>Rhabditida</taxon>
        <taxon>Spirurina</taxon>
        <taxon>Oxyuridomorpha</taxon>
        <taxon>Oxyuroidea</taxon>
        <taxon>Oxyuridae</taxon>
        <taxon>Syphacia</taxon>
    </lineage>
</organism>
<comment type="similarity">
    <text evidence="2">Belongs to the DRAM/TMEM150 family.</text>
</comment>
<accession>A0A0N5ADD3</accession>
<dbReference type="Pfam" id="PF10277">
    <property type="entry name" value="Frag1"/>
    <property type="match status" value="1"/>
</dbReference>
<evidence type="ECO:0000256" key="6">
    <source>
        <dbReference type="SAM" id="Phobius"/>
    </source>
</evidence>
<keyword evidence="8" id="KW-1185">Reference proteome</keyword>
<dbReference type="Proteomes" id="UP000046393">
    <property type="component" value="Unplaced"/>
</dbReference>
<keyword evidence="4 6" id="KW-1133">Transmembrane helix</keyword>
<feature type="transmembrane region" description="Helical" evidence="6">
    <location>
        <begin position="96"/>
        <end position="114"/>
    </location>
</feature>
<evidence type="ECO:0000256" key="3">
    <source>
        <dbReference type="ARBA" id="ARBA00022692"/>
    </source>
</evidence>
<dbReference type="PANTHER" id="PTHR21324:SF2">
    <property type="entry name" value="EG:22E5.9 PROTEIN"/>
    <property type="match status" value="1"/>
</dbReference>
<dbReference type="InterPro" id="IPR050911">
    <property type="entry name" value="DRAM/TMEM150_Autophagy_Mod"/>
</dbReference>
<dbReference type="WBParaSite" id="SMUV_0000217801-mRNA-1">
    <property type="protein sequence ID" value="SMUV_0000217801-mRNA-1"/>
    <property type="gene ID" value="SMUV_0000217801"/>
</dbReference>
<evidence type="ECO:0000256" key="2">
    <source>
        <dbReference type="ARBA" id="ARBA00006565"/>
    </source>
</evidence>
<comment type="subcellular location">
    <subcellularLocation>
        <location evidence="1">Endomembrane system</location>
        <topology evidence="1">Multi-pass membrane protein</topology>
    </subcellularLocation>
</comment>
<reference evidence="9" key="1">
    <citation type="submission" date="2017-02" db="UniProtKB">
        <authorList>
            <consortium name="WormBaseParasite"/>
        </authorList>
    </citation>
    <scope>IDENTIFICATION</scope>
</reference>
<evidence type="ECO:0000256" key="5">
    <source>
        <dbReference type="ARBA" id="ARBA00023136"/>
    </source>
</evidence>
<evidence type="ECO:0000313" key="9">
    <source>
        <dbReference type="WBParaSite" id="SMUV_0000217801-mRNA-1"/>
    </source>
</evidence>
<sequence>MLQLGILRAGHIPVVFAICFTLVLGITYVVSVWRGDVDPVFPYISAAADHRPESCLFSMMLNFCSALSMLIIYLRYSLIVELNRGSDLLLQNVNRISLVIGGVGAFGMFGVANFQETSLAIVHLVFAFLCFGCGCLYMLIESFITLHMHPLFSNRRIGYIRSLIAIISFFLFITAVTFGVLASSKFHKVYPHLPIPRPWSRKLYEPGYECHCVSAVCEWFLAVANTIFFLSYSRDFEKIVVELRVSPLVSHLDHSPLWQSTSDLTHRIG</sequence>
<feature type="transmembrane region" description="Helical" evidence="6">
    <location>
        <begin position="121"/>
        <end position="140"/>
    </location>
</feature>
<evidence type="ECO:0000259" key="7">
    <source>
        <dbReference type="Pfam" id="PF10277"/>
    </source>
</evidence>
<name>A0A0N5ADD3_9BILA</name>
<dbReference type="InterPro" id="IPR019402">
    <property type="entry name" value="CWH43_N"/>
</dbReference>
<evidence type="ECO:0000313" key="8">
    <source>
        <dbReference type="Proteomes" id="UP000046393"/>
    </source>
</evidence>
<dbReference type="GO" id="GO:0012505">
    <property type="term" value="C:endomembrane system"/>
    <property type="evidence" value="ECO:0007669"/>
    <property type="project" value="UniProtKB-SubCell"/>
</dbReference>
<protein>
    <submittedName>
        <fullName evidence="9">DNA damage-regulated autophagy modulator protein 2</fullName>
    </submittedName>
</protein>